<evidence type="ECO:0000259" key="5">
    <source>
        <dbReference type="PROSITE" id="PS50893"/>
    </source>
</evidence>
<comment type="similarity">
    <text evidence="1">Belongs to the ABC transporter superfamily.</text>
</comment>
<dbReference type="InterPro" id="IPR050153">
    <property type="entry name" value="Metal_Ion_Import_ABC"/>
</dbReference>
<dbReference type="RefSeq" id="WP_313793992.1">
    <property type="nucleotide sequence ID" value="NZ_CP102453.1"/>
</dbReference>
<dbReference type="Proteomes" id="UP001315967">
    <property type="component" value="Chromosome"/>
</dbReference>
<keyword evidence="7" id="KW-1185">Reference proteome</keyword>
<reference evidence="6 7" key="1">
    <citation type="submission" date="2022-08" db="EMBL/GenBank/DDBJ databases">
        <title>Aerococcaceae sp. nov isolated from spoiled eye mask.</title>
        <authorList>
            <person name="Zhou G."/>
            <person name="Xie X.-B."/>
            <person name="Shi Q.-S."/>
            <person name="Wang Y.-S."/>
            <person name="Wen X."/>
            <person name="Peng H."/>
            <person name="Yang X.-J."/>
            <person name="Tao H.-B."/>
            <person name="Huang X.-M."/>
        </authorList>
    </citation>
    <scope>NUCLEOTIDE SEQUENCE [LARGE SCALE GENOMIC DNA]</scope>
    <source>
        <strain evidence="7">DM20194951</strain>
    </source>
</reference>
<dbReference type="SMART" id="SM00382">
    <property type="entry name" value="AAA"/>
    <property type="match status" value="1"/>
</dbReference>
<keyword evidence="3" id="KW-0547">Nucleotide-binding</keyword>
<evidence type="ECO:0000256" key="4">
    <source>
        <dbReference type="ARBA" id="ARBA00022840"/>
    </source>
</evidence>
<dbReference type="GO" id="GO:0005524">
    <property type="term" value="F:ATP binding"/>
    <property type="evidence" value="ECO:0007669"/>
    <property type="project" value="UniProtKB-KW"/>
</dbReference>
<dbReference type="PANTHER" id="PTHR42734">
    <property type="entry name" value="METAL TRANSPORT SYSTEM ATP-BINDING PROTEIN TM_0124-RELATED"/>
    <property type="match status" value="1"/>
</dbReference>
<evidence type="ECO:0000313" key="7">
    <source>
        <dbReference type="Proteomes" id="UP001315967"/>
    </source>
</evidence>
<gene>
    <name evidence="6" type="ORF">NRE15_02240</name>
</gene>
<dbReference type="EMBL" id="CP102453">
    <property type="protein sequence ID" value="UUX34491.1"/>
    <property type="molecule type" value="Genomic_DNA"/>
</dbReference>
<dbReference type="InterPro" id="IPR027417">
    <property type="entry name" value="P-loop_NTPase"/>
</dbReference>
<keyword evidence="4 6" id="KW-0067">ATP-binding</keyword>
<dbReference type="InterPro" id="IPR003439">
    <property type="entry name" value="ABC_transporter-like_ATP-bd"/>
</dbReference>
<feature type="domain" description="ABC transporter" evidence="5">
    <location>
        <begin position="5"/>
        <end position="237"/>
    </location>
</feature>
<dbReference type="InterPro" id="IPR003593">
    <property type="entry name" value="AAA+_ATPase"/>
</dbReference>
<protein>
    <submittedName>
        <fullName evidence="6">Metal ABC transporter ATP-binding protein</fullName>
    </submittedName>
</protein>
<organism evidence="6 7">
    <name type="scientific">Fundicoccus culcitae</name>
    <dbReference type="NCBI Taxonomy" id="2969821"/>
    <lineage>
        <taxon>Bacteria</taxon>
        <taxon>Bacillati</taxon>
        <taxon>Bacillota</taxon>
        <taxon>Bacilli</taxon>
        <taxon>Lactobacillales</taxon>
        <taxon>Aerococcaceae</taxon>
        <taxon>Fundicoccus</taxon>
    </lineage>
</organism>
<evidence type="ECO:0000256" key="1">
    <source>
        <dbReference type="ARBA" id="ARBA00005417"/>
    </source>
</evidence>
<dbReference type="Gene3D" id="3.40.50.300">
    <property type="entry name" value="P-loop containing nucleotide triphosphate hydrolases"/>
    <property type="match status" value="1"/>
</dbReference>
<name>A0ABY5P6X6_9LACT</name>
<accession>A0ABY5P6X6</accession>
<evidence type="ECO:0000313" key="6">
    <source>
        <dbReference type="EMBL" id="UUX34491.1"/>
    </source>
</evidence>
<evidence type="ECO:0000256" key="3">
    <source>
        <dbReference type="ARBA" id="ARBA00022741"/>
    </source>
</evidence>
<dbReference type="PROSITE" id="PS50893">
    <property type="entry name" value="ABC_TRANSPORTER_2"/>
    <property type="match status" value="1"/>
</dbReference>
<dbReference type="CDD" id="cd03235">
    <property type="entry name" value="ABC_Metallic_Cations"/>
    <property type="match status" value="1"/>
</dbReference>
<dbReference type="Pfam" id="PF00005">
    <property type="entry name" value="ABC_tran"/>
    <property type="match status" value="1"/>
</dbReference>
<keyword evidence="2" id="KW-0813">Transport</keyword>
<dbReference type="SUPFAM" id="SSF52540">
    <property type="entry name" value="P-loop containing nucleoside triphosphate hydrolases"/>
    <property type="match status" value="1"/>
</dbReference>
<evidence type="ECO:0000256" key="2">
    <source>
        <dbReference type="ARBA" id="ARBA00022448"/>
    </source>
</evidence>
<sequence length="252" mass="28419">MTSIITIKNLSVDYQQTRAIDQITLAIPMHVRAAIIGPNGAGKSTLLKAIMNLIPTQVDKLTIFDSPVQKVLHRIAYVPQTSEVNWNFPTTVYDVVLMGISSNRWIFHKIKAQDREKVDDAIQKMSLYDIKHRNINQLSGGQKQRVFIARAIAQDADLYLLDEPLAGVDMYSEKIIMDQFSKFQKEGKTSLTVHHDLNTVSSYFDSVIMLNKILIANGPIDTTFTAENINQTYYGSRQIVDAVYEETGVIHS</sequence>
<dbReference type="InterPro" id="IPR017871">
    <property type="entry name" value="ABC_transporter-like_CS"/>
</dbReference>
<proteinExistence type="inferred from homology"/>
<dbReference type="PANTHER" id="PTHR42734:SF5">
    <property type="entry name" value="IRON TRANSPORT SYSTEM ATP-BINDING PROTEIN HI_0361-RELATED"/>
    <property type="match status" value="1"/>
</dbReference>
<dbReference type="PROSITE" id="PS00211">
    <property type="entry name" value="ABC_TRANSPORTER_1"/>
    <property type="match status" value="1"/>
</dbReference>